<comment type="caution">
    <text evidence="2">The sequence shown here is derived from an EMBL/GenBank/DDBJ whole genome shotgun (WGS) entry which is preliminary data.</text>
</comment>
<reference evidence="2" key="1">
    <citation type="submission" date="2022-11" db="EMBL/GenBank/DDBJ databases">
        <authorList>
            <person name="Somphong A."/>
            <person name="Phongsopitanun W."/>
        </authorList>
    </citation>
    <scope>NUCLEOTIDE SEQUENCE</scope>
    <source>
        <strain evidence="2">Pm04-4</strain>
    </source>
</reference>
<dbReference type="EMBL" id="JAPNTZ010000010">
    <property type="protein sequence ID" value="MCY1142071.1"/>
    <property type="molecule type" value="Genomic_DNA"/>
</dbReference>
<feature type="region of interest" description="Disordered" evidence="1">
    <location>
        <begin position="1"/>
        <end position="34"/>
    </location>
</feature>
<feature type="compositionally biased region" description="Basic and acidic residues" evidence="1">
    <location>
        <begin position="59"/>
        <end position="68"/>
    </location>
</feature>
<dbReference type="Proteomes" id="UP001151002">
    <property type="component" value="Unassembled WGS sequence"/>
</dbReference>
<organism evidence="2 3">
    <name type="scientific">Paractinoplanes pyxinae</name>
    <dbReference type="NCBI Taxonomy" id="2997416"/>
    <lineage>
        <taxon>Bacteria</taxon>
        <taxon>Bacillati</taxon>
        <taxon>Actinomycetota</taxon>
        <taxon>Actinomycetes</taxon>
        <taxon>Micromonosporales</taxon>
        <taxon>Micromonosporaceae</taxon>
        <taxon>Paractinoplanes</taxon>
    </lineage>
</organism>
<sequence>MRQVPHAPGVPSGEEFSADEPRRKGTEMFPYNDPRTMLDLHHQRAGELHRKAAAVRHAREAAAGDGRRRFGRWPRRREEQRARAAVAA</sequence>
<name>A0ABT4B6D1_9ACTN</name>
<evidence type="ECO:0000313" key="2">
    <source>
        <dbReference type="EMBL" id="MCY1142071.1"/>
    </source>
</evidence>
<evidence type="ECO:0000313" key="3">
    <source>
        <dbReference type="Proteomes" id="UP001151002"/>
    </source>
</evidence>
<keyword evidence="3" id="KW-1185">Reference proteome</keyword>
<dbReference type="RefSeq" id="WP_267566454.1">
    <property type="nucleotide sequence ID" value="NZ_JAPNTZ010000010.1"/>
</dbReference>
<proteinExistence type="predicted"/>
<feature type="region of interest" description="Disordered" evidence="1">
    <location>
        <begin position="59"/>
        <end position="88"/>
    </location>
</feature>
<accession>A0ABT4B6D1</accession>
<protein>
    <submittedName>
        <fullName evidence="2">Uncharacterized protein</fullName>
    </submittedName>
</protein>
<gene>
    <name evidence="2" type="ORF">OWR29_29100</name>
</gene>
<evidence type="ECO:0000256" key="1">
    <source>
        <dbReference type="SAM" id="MobiDB-lite"/>
    </source>
</evidence>